<dbReference type="OrthoDB" id="74314at2759"/>
<dbReference type="AlphaFoldDB" id="N6TZZ7"/>
<dbReference type="InterPro" id="IPR001194">
    <property type="entry name" value="cDENN_dom"/>
</dbReference>
<protein>
    <submittedName>
        <fullName evidence="1">Uncharacterized protein</fullName>
    </submittedName>
</protein>
<dbReference type="InterPro" id="IPR005112">
    <property type="entry name" value="dDENN_dom"/>
</dbReference>
<dbReference type="InterPro" id="IPR043153">
    <property type="entry name" value="DENN_C"/>
</dbReference>
<dbReference type="GO" id="GO:0032483">
    <property type="term" value="P:regulation of Rab protein signal transduction"/>
    <property type="evidence" value="ECO:0007669"/>
    <property type="project" value="TreeGrafter"/>
</dbReference>
<dbReference type="PANTHER" id="PTHR12296">
    <property type="entry name" value="DENN DOMAIN-CONTAINING PROTEIN 4"/>
    <property type="match status" value="1"/>
</dbReference>
<dbReference type="OMA" id="HRRANEH"/>
<dbReference type="Gene3D" id="3.40.50.11500">
    <property type="match status" value="1"/>
</dbReference>
<dbReference type="HOGENOM" id="CLU_639784_0_0_1"/>
<dbReference type="GO" id="GO:0031410">
    <property type="term" value="C:cytoplasmic vesicle"/>
    <property type="evidence" value="ECO:0007669"/>
    <property type="project" value="TreeGrafter"/>
</dbReference>
<dbReference type="GO" id="GO:0005085">
    <property type="term" value="F:guanyl-nucleotide exchange factor activity"/>
    <property type="evidence" value="ECO:0007669"/>
    <property type="project" value="UniProtKB-ARBA"/>
</dbReference>
<dbReference type="Pfam" id="PF02141">
    <property type="entry name" value="DENN"/>
    <property type="match status" value="1"/>
</dbReference>
<evidence type="ECO:0000313" key="1">
    <source>
        <dbReference type="EMBL" id="ENN73926.1"/>
    </source>
</evidence>
<proteinExistence type="predicted"/>
<gene>
    <name evidence="1" type="ORF">YQE_09469</name>
</gene>
<dbReference type="InterPro" id="IPR037516">
    <property type="entry name" value="Tripartite_DENN"/>
</dbReference>
<dbReference type="InterPro" id="IPR051696">
    <property type="entry name" value="DENN_Domain_GEFs"/>
</dbReference>
<name>N6TZZ7_DENPD</name>
<reference evidence="1" key="1">
    <citation type="journal article" date="2013" name="Genome Biol.">
        <title>Draft genome of the mountain pine beetle, Dendroctonus ponderosae Hopkins, a major forest pest.</title>
        <authorList>
            <person name="Keeling C.I."/>
            <person name="Yuen M.M."/>
            <person name="Liao N.Y."/>
            <person name="Docking T.R."/>
            <person name="Chan S.K."/>
            <person name="Taylor G.A."/>
            <person name="Palmquist D.L."/>
            <person name="Jackman S.D."/>
            <person name="Nguyen A."/>
            <person name="Li M."/>
            <person name="Henderson H."/>
            <person name="Janes J.K."/>
            <person name="Zhao Y."/>
            <person name="Pandoh P."/>
            <person name="Moore R."/>
            <person name="Sperling F.A."/>
            <person name="Huber D.P."/>
            <person name="Birol I."/>
            <person name="Jones S.J."/>
            <person name="Bohlmann J."/>
        </authorList>
    </citation>
    <scope>NUCLEOTIDE SEQUENCE</scope>
</reference>
<accession>N6TZZ7</accession>
<dbReference type="PROSITE" id="PS50211">
    <property type="entry name" value="DENN"/>
    <property type="match status" value="1"/>
</dbReference>
<organism evidence="1">
    <name type="scientific">Dendroctonus ponderosae</name>
    <name type="common">Mountain pine beetle</name>
    <dbReference type="NCBI Taxonomy" id="77166"/>
    <lineage>
        <taxon>Eukaryota</taxon>
        <taxon>Metazoa</taxon>
        <taxon>Ecdysozoa</taxon>
        <taxon>Arthropoda</taxon>
        <taxon>Hexapoda</taxon>
        <taxon>Insecta</taxon>
        <taxon>Pterygota</taxon>
        <taxon>Neoptera</taxon>
        <taxon>Endopterygota</taxon>
        <taxon>Coleoptera</taxon>
        <taxon>Polyphaga</taxon>
        <taxon>Cucujiformia</taxon>
        <taxon>Curculionidae</taxon>
        <taxon>Scolytinae</taxon>
        <taxon>Dendroctonus</taxon>
    </lineage>
</organism>
<dbReference type="PANTHER" id="PTHR12296:SF16">
    <property type="entry name" value="C-MYC PROMOTER-BINDING PROTEIN"/>
    <property type="match status" value="1"/>
</dbReference>
<dbReference type="SMART" id="SM00801">
    <property type="entry name" value="dDENN"/>
    <property type="match status" value="1"/>
</dbReference>
<dbReference type="SMART" id="SM00799">
    <property type="entry name" value="DENN"/>
    <property type="match status" value="1"/>
</dbReference>
<feature type="non-terminal residue" evidence="1">
    <location>
        <position position="1"/>
    </location>
</feature>
<sequence>MSTPPLRLGLSARSSLYPRILILSPGYNHVSTINATSTSSDPRNCRISEEDAVDGETPLLKPIIPSILHSSIMYAPKCLVLVSRLDYIETFRNCLGIIYCVYVENMPVPLETLVGNILGCIQVPPPGGPQVRFSIGAGDRQALQPPLSPSLPVTHTSVNLLFQQLGIRNVITLFCAIMTEHKILFHSKSYNRLTEACRALTALMYPFRYTHVYIPLLPAPLVEVLSTPTPFIMGVHSSLRSEVAELEALSLILQPELSCADHAFPPLALRAPQPVMLDKEIRAVFMRTFAELLQGIHPKPVITFHKAAFLGEKNLRDCDFTTRVLDCMFFTSFVSERGPPWRPCDVWDELYSNLNDLFKKEMQDPRLVIVHIQELATQLYTNENPNPQSYAQKDRFFILRPDVSALSKNYADGCTNAPPVHPMHMIPCF</sequence>
<dbReference type="EMBL" id="KB741091">
    <property type="protein sequence ID" value="ENN73926.1"/>
    <property type="molecule type" value="Genomic_DNA"/>
</dbReference>